<keyword evidence="5" id="KW-0131">Cell cycle</keyword>
<gene>
    <name evidence="7" type="ORF">SAMN05216249_102211</name>
</gene>
<keyword evidence="3 6" id="KW-0812">Transmembrane</keyword>
<evidence type="ECO:0000256" key="6">
    <source>
        <dbReference type="SAM" id="Phobius"/>
    </source>
</evidence>
<evidence type="ECO:0000313" key="8">
    <source>
        <dbReference type="Proteomes" id="UP000198838"/>
    </source>
</evidence>
<dbReference type="GO" id="GO:0051301">
    <property type="term" value="P:cell division"/>
    <property type="evidence" value="ECO:0007669"/>
    <property type="project" value="UniProtKB-KW"/>
</dbReference>
<keyword evidence="1" id="KW-1003">Cell membrane</keyword>
<keyword evidence="8" id="KW-1185">Reference proteome</keyword>
<proteinExistence type="predicted"/>
<keyword evidence="6" id="KW-0472">Membrane</keyword>
<keyword evidence="2 7" id="KW-0132">Cell division</keyword>
<dbReference type="RefSeq" id="WP_092870317.1">
    <property type="nucleotide sequence ID" value="NZ_FOJY01000002.1"/>
</dbReference>
<protein>
    <submittedName>
        <fullName evidence="7">Cell division protein FtsQ</fullName>
    </submittedName>
</protein>
<dbReference type="InterPro" id="IPR050487">
    <property type="entry name" value="FtsQ_DivIB"/>
</dbReference>
<dbReference type="PANTHER" id="PTHR37820">
    <property type="entry name" value="CELL DIVISION PROTEIN DIVIB"/>
    <property type="match status" value="1"/>
</dbReference>
<evidence type="ECO:0000256" key="4">
    <source>
        <dbReference type="ARBA" id="ARBA00022989"/>
    </source>
</evidence>
<accession>A0A1I0VVD6</accession>
<keyword evidence="4 6" id="KW-1133">Transmembrane helix</keyword>
<feature type="transmembrane region" description="Helical" evidence="6">
    <location>
        <begin position="9"/>
        <end position="30"/>
    </location>
</feature>
<dbReference type="GO" id="GO:0005886">
    <property type="term" value="C:plasma membrane"/>
    <property type="evidence" value="ECO:0007669"/>
    <property type="project" value="TreeGrafter"/>
</dbReference>
<dbReference type="PANTHER" id="PTHR37820:SF1">
    <property type="entry name" value="CELL DIVISION PROTEIN FTSQ"/>
    <property type="match status" value="1"/>
</dbReference>
<reference evidence="7 8" key="1">
    <citation type="submission" date="2016-10" db="EMBL/GenBank/DDBJ databases">
        <authorList>
            <person name="de Groot N.N."/>
        </authorList>
    </citation>
    <scope>NUCLEOTIDE SEQUENCE [LARGE SCALE GENOMIC DNA]</scope>
    <source>
        <strain evidence="7 8">DSM 5522</strain>
    </source>
</reference>
<dbReference type="STRING" id="1120918.SAMN05216249_102211"/>
<evidence type="ECO:0000313" key="7">
    <source>
        <dbReference type="EMBL" id="SFA80108.1"/>
    </source>
</evidence>
<name>A0A1I0VVD6_9FIRM</name>
<sequence length="242" mass="27458">MKTGNKKTIVFLAVIVLSLTVLVLSALLIFNVKKVTIKGNERYSKEEIKELLLKNIPLENTIFVWYKYKIAKNINIPFMDAVEMNIISPSEIEFTVYEKKVLGYVECLGVKMYFDTDGIVVESTTASKDIAPKISGLVFDHVLMDEKIPVEDEDVFNCILDVTKMLDKYKLSPDKIDFKSLSNIKLKFKDAVVYLGADKYLKEKCSNLSAIVQEISSKSGILHMENFDGNDDSISFEIKNKN</sequence>
<evidence type="ECO:0000256" key="5">
    <source>
        <dbReference type="ARBA" id="ARBA00023306"/>
    </source>
</evidence>
<organism evidence="7 8">
    <name type="scientific">Acetitomaculum ruminis DSM 5522</name>
    <dbReference type="NCBI Taxonomy" id="1120918"/>
    <lineage>
        <taxon>Bacteria</taxon>
        <taxon>Bacillati</taxon>
        <taxon>Bacillota</taxon>
        <taxon>Clostridia</taxon>
        <taxon>Lachnospirales</taxon>
        <taxon>Lachnospiraceae</taxon>
        <taxon>Acetitomaculum</taxon>
    </lineage>
</organism>
<evidence type="ECO:0000256" key="3">
    <source>
        <dbReference type="ARBA" id="ARBA00022692"/>
    </source>
</evidence>
<evidence type="ECO:0000256" key="1">
    <source>
        <dbReference type="ARBA" id="ARBA00022475"/>
    </source>
</evidence>
<dbReference type="Proteomes" id="UP000198838">
    <property type="component" value="Unassembled WGS sequence"/>
</dbReference>
<dbReference type="AlphaFoldDB" id="A0A1I0VVD6"/>
<evidence type="ECO:0000256" key="2">
    <source>
        <dbReference type="ARBA" id="ARBA00022618"/>
    </source>
</evidence>
<dbReference type="EMBL" id="FOJY01000002">
    <property type="protein sequence ID" value="SFA80108.1"/>
    <property type="molecule type" value="Genomic_DNA"/>
</dbReference>
<dbReference type="OrthoDB" id="1748794at2"/>